<reference evidence="6 7" key="1">
    <citation type="submission" date="2018-02" db="EMBL/GenBank/DDBJ databases">
        <title>Draft genome sequences of Elsinoe sp., causing black scab on jojoba.</title>
        <authorList>
            <person name="Stodart B."/>
            <person name="Jeffress S."/>
            <person name="Ash G."/>
            <person name="Arun Chinnappa K."/>
        </authorList>
    </citation>
    <scope>NUCLEOTIDE SEQUENCE [LARGE SCALE GENOMIC DNA]</scope>
    <source>
        <strain evidence="6 7">Hillstone_2</strain>
    </source>
</reference>
<feature type="compositionally biased region" description="Low complexity" evidence="3">
    <location>
        <begin position="573"/>
        <end position="588"/>
    </location>
</feature>
<feature type="compositionally biased region" description="Low complexity" evidence="3">
    <location>
        <begin position="387"/>
        <end position="397"/>
    </location>
</feature>
<dbReference type="Pfam" id="PF25485">
    <property type="entry name" value="DUF7908"/>
    <property type="match status" value="1"/>
</dbReference>
<dbReference type="Gene3D" id="3.30.60.10">
    <property type="entry name" value="Endochitinase-like"/>
    <property type="match status" value="1"/>
</dbReference>
<feature type="compositionally biased region" description="Polar residues" evidence="3">
    <location>
        <begin position="355"/>
        <end position="365"/>
    </location>
</feature>
<feature type="domain" description="Chitin-binding type-1" evidence="5">
    <location>
        <begin position="275"/>
        <end position="321"/>
    </location>
</feature>
<evidence type="ECO:0000313" key="6">
    <source>
        <dbReference type="EMBL" id="TKX24577.1"/>
    </source>
</evidence>
<keyword evidence="4" id="KW-0732">Signal</keyword>
<gene>
    <name evidence="6" type="ORF">C1H76_3186</name>
</gene>
<evidence type="ECO:0000259" key="5">
    <source>
        <dbReference type="PROSITE" id="PS50941"/>
    </source>
</evidence>
<evidence type="ECO:0000256" key="1">
    <source>
        <dbReference type="ARBA" id="ARBA00022669"/>
    </source>
</evidence>
<dbReference type="Gene3D" id="3.50.4.10">
    <property type="entry name" value="Hepatocyte Growth Factor"/>
    <property type="match status" value="1"/>
</dbReference>
<feature type="region of interest" description="Disordered" evidence="3">
    <location>
        <begin position="207"/>
        <end position="276"/>
    </location>
</feature>
<feature type="compositionally biased region" description="Polar residues" evidence="3">
    <location>
        <begin position="372"/>
        <end position="386"/>
    </location>
</feature>
<feature type="compositionally biased region" description="Gly residues" evidence="3">
    <location>
        <begin position="973"/>
        <end position="985"/>
    </location>
</feature>
<feature type="compositionally biased region" description="Low complexity" evidence="3">
    <location>
        <begin position="670"/>
        <end position="685"/>
    </location>
</feature>
<feature type="region of interest" description="Disordered" evidence="3">
    <location>
        <begin position="327"/>
        <end position="397"/>
    </location>
</feature>
<proteinExistence type="predicted"/>
<feature type="compositionally biased region" description="Low complexity" evidence="3">
    <location>
        <begin position="234"/>
        <end position="276"/>
    </location>
</feature>
<evidence type="ECO:0000256" key="3">
    <source>
        <dbReference type="SAM" id="MobiDB-lite"/>
    </source>
</evidence>
<sequence>MVRTLPAANTLAALSTLWTLAQSQQTITVTTRICSTTPTSLRGTTTVQSVVPVCPYQWNDQICNGGAPFVVRIELSDPSGYQEGQTAYAASSWLLPNGNTTTDPARAGQYHVVNGQFASVDGNYASSEVGTTVQALSVSSSVGAISRTFQCSNGTLTWRNGNFTNGYAQFYKLPPNLLENARILAKLVGPMEPERSWSGVRLVPEPVSTGDQASCTIPSSSQTSGGSMAVTTNSVPSSAVPSGASSVSSNQPGPSSTTASATSSSTPVPSSVTPDGSCGPENGYSCIGAYSGSCCSEYGFCGASSEYCGIGCQSSYGLCDRGPPGSISSSSSPAAIPSTSLPGYSSPAGSSSSAITTTPVGSSSGYPDGSVPATTAPSSTPISGQQGSTTSVAPSSSAPLLPYPPGASVINTPVNCPDRSGAIVRDSNGIQYRLACTYDATPISYVAIESPGDFNYCFELCDNSAGCAGFTFVGNPNGAGPGSCYLKGGPLQLIPGNPNLVSAERITPGTGSMTRSMDSTISMSTGQTQPSSYPVTAASSTGLIGYPGQESSSAVVSSSSSSAEVPGGYPGQSTTSAVVTSSSSSSISLPGYGDLTTSTSIASISSASSSSISLPGYSDEPLTSTGPALTTSSASPSLPDAYPDETTSSLPEGYPDETTSSVPEGYPAETTSFTSTTTSSAPTTTVQPGAPISTEAGKCPTIDGEIISDAQGYQYNVTCQADSDGGSFRTYPASGGGIQTCMAQCSNDETCNAVTYFADETQENGNCYLKREPGNVYRSNSPYIQIAIRIPGGPVSTTPTTTTSSTSTIVVPINTGDPSPTPCPITQSYGDFGDTDDGYCELTLPFDMTIYSATTRQIFPNSNGVLSLLEGTTSYDVSPLPDGELPPTSLLPFYDDLYIYLSRTSDTTSENPDATTGLAQGIYYTLSPSLAPTNLNVTWILSRGGTYELYIFSVLYDTATPGKVTYEYRVTGGRGSGATAGGGQGDESSNDGATAGVGVQGENEDGDLVHVQWEYLEGGVGPGFSLACDTSVFPGSCTGSDGTTVEGATTVDSTAGQE</sequence>
<evidence type="ECO:0000313" key="7">
    <source>
        <dbReference type="Proteomes" id="UP000308133"/>
    </source>
</evidence>
<feature type="compositionally biased region" description="Low complexity" evidence="3">
    <location>
        <begin position="551"/>
        <end position="563"/>
    </location>
</feature>
<dbReference type="Pfam" id="PF14295">
    <property type="entry name" value="PAN_4"/>
    <property type="match status" value="2"/>
</dbReference>
<feature type="region of interest" description="Disordered" evidence="3">
    <location>
        <begin position="973"/>
        <end position="1002"/>
    </location>
</feature>
<dbReference type="GO" id="GO:0008061">
    <property type="term" value="F:chitin binding"/>
    <property type="evidence" value="ECO:0007669"/>
    <property type="project" value="UniProtKB-UniRule"/>
</dbReference>
<dbReference type="Proteomes" id="UP000308133">
    <property type="component" value="Unassembled WGS sequence"/>
</dbReference>
<keyword evidence="1 2" id="KW-0147">Chitin-binding</keyword>
<feature type="disulfide bond" evidence="2">
    <location>
        <begin position="294"/>
        <end position="308"/>
    </location>
</feature>
<feature type="region of interest" description="Disordered" evidence="3">
    <location>
        <begin position="1038"/>
        <end position="1058"/>
    </location>
</feature>
<dbReference type="InterPro" id="IPR003609">
    <property type="entry name" value="Pan_app"/>
</dbReference>
<feature type="region of interest" description="Disordered" evidence="3">
    <location>
        <begin position="608"/>
        <end position="697"/>
    </location>
</feature>
<dbReference type="InterPro" id="IPR001002">
    <property type="entry name" value="Chitin-bd_1"/>
</dbReference>
<evidence type="ECO:0000256" key="4">
    <source>
        <dbReference type="SAM" id="SignalP"/>
    </source>
</evidence>
<evidence type="ECO:0000256" key="2">
    <source>
        <dbReference type="PROSITE-ProRule" id="PRU00261"/>
    </source>
</evidence>
<dbReference type="InterPro" id="IPR036861">
    <property type="entry name" value="Endochitinase-like_sf"/>
</dbReference>
<dbReference type="InterPro" id="IPR057230">
    <property type="entry name" value="DUF7908"/>
</dbReference>
<protein>
    <submittedName>
        <fullName evidence="6">PAN domain-containing protein 5</fullName>
    </submittedName>
</protein>
<comment type="caution">
    <text evidence="2">Lacks conserved residue(s) required for the propagation of feature annotation.</text>
</comment>
<dbReference type="PROSITE" id="PS50941">
    <property type="entry name" value="CHIT_BIND_I_2"/>
    <property type="match status" value="1"/>
</dbReference>
<feature type="region of interest" description="Disordered" evidence="3">
    <location>
        <begin position="549"/>
        <end position="591"/>
    </location>
</feature>
<feature type="signal peptide" evidence="4">
    <location>
        <begin position="1"/>
        <end position="23"/>
    </location>
</feature>
<feature type="compositionally biased region" description="Low complexity" evidence="3">
    <location>
        <begin position="327"/>
        <end position="354"/>
    </location>
</feature>
<name>A0A4U7B9Y2_9PEZI</name>
<comment type="caution">
    <text evidence="6">The sequence shown here is derived from an EMBL/GenBank/DDBJ whole genome shotgun (WGS) entry which is preliminary data.</text>
</comment>
<feature type="chain" id="PRO_5020705588" evidence="4">
    <location>
        <begin position="24"/>
        <end position="1058"/>
    </location>
</feature>
<dbReference type="EMBL" id="PTQR01000039">
    <property type="protein sequence ID" value="TKX24577.1"/>
    <property type="molecule type" value="Genomic_DNA"/>
</dbReference>
<dbReference type="CDD" id="cd11618">
    <property type="entry name" value="ChtBD1_1"/>
    <property type="match status" value="1"/>
</dbReference>
<organism evidence="6 7">
    <name type="scientific">Elsinoe australis</name>
    <dbReference type="NCBI Taxonomy" id="40998"/>
    <lineage>
        <taxon>Eukaryota</taxon>
        <taxon>Fungi</taxon>
        <taxon>Dikarya</taxon>
        <taxon>Ascomycota</taxon>
        <taxon>Pezizomycotina</taxon>
        <taxon>Dothideomycetes</taxon>
        <taxon>Dothideomycetidae</taxon>
        <taxon>Myriangiales</taxon>
        <taxon>Elsinoaceae</taxon>
        <taxon>Elsinoe</taxon>
    </lineage>
</organism>
<feature type="compositionally biased region" description="Polar residues" evidence="3">
    <location>
        <begin position="621"/>
        <end position="636"/>
    </location>
</feature>
<dbReference type="AlphaFoldDB" id="A0A4U7B9Y2"/>
<accession>A0A4U7B9Y2</accession>
<feature type="compositionally biased region" description="Polar residues" evidence="3">
    <location>
        <begin position="209"/>
        <end position="233"/>
    </location>
</feature>
<keyword evidence="2" id="KW-1015">Disulfide bond</keyword>
<dbReference type="SUPFAM" id="SSF57016">
    <property type="entry name" value="Plant lectins/antimicrobial peptides"/>
    <property type="match status" value="1"/>
</dbReference>